<protein>
    <submittedName>
        <fullName evidence="1">Uncharacterized protein</fullName>
    </submittedName>
</protein>
<evidence type="ECO:0000313" key="1">
    <source>
        <dbReference type="EMBL" id="GFN83061.1"/>
    </source>
</evidence>
<dbReference type="AlphaFoldDB" id="A0AAV3YLN8"/>
<name>A0AAV3YLN8_9GAST</name>
<accession>A0AAV3YLN8</accession>
<keyword evidence="2" id="KW-1185">Reference proteome</keyword>
<dbReference type="Proteomes" id="UP000735302">
    <property type="component" value="Unassembled WGS sequence"/>
</dbReference>
<reference evidence="1 2" key="1">
    <citation type="journal article" date="2021" name="Elife">
        <title>Chloroplast acquisition without the gene transfer in kleptoplastic sea slugs, Plakobranchus ocellatus.</title>
        <authorList>
            <person name="Maeda T."/>
            <person name="Takahashi S."/>
            <person name="Yoshida T."/>
            <person name="Shimamura S."/>
            <person name="Takaki Y."/>
            <person name="Nagai Y."/>
            <person name="Toyoda A."/>
            <person name="Suzuki Y."/>
            <person name="Arimoto A."/>
            <person name="Ishii H."/>
            <person name="Satoh N."/>
            <person name="Nishiyama T."/>
            <person name="Hasebe M."/>
            <person name="Maruyama T."/>
            <person name="Minagawa J."/>
            <person name="Obokata J."/>
            <person name="Shigenobu S."/>
        </authorList>
    </citation>
    <scope>NUCLEOTIDE SEQUENCE [LARGE SCALE GENOMIC DNA]</scope>
</reference>
<dbReference type="EMBL" id="BLXT01001085">
    <property type="protein sequence ID" value="GFN83061.1"/>
    <property type="molecule type" value="Genomic_DNA"/>
</dbReference>
<sequence>MISSFYTVKNGRIQSSIRGVYKHIYDDKARRRTNIKRLISYFTGDDGGTVNSKSALRSEDYGDDSGKMDNKTVLRSEGSVLPWVQAPPSAPWPDRGSESLR</sequence>
<proteinExistence type="predicted"/>
<gene>
    <name evidence="1" type="ORF">PoB_000956700</name>
</gene>
<comment type="caution">
    <text evidence="1">The sequence shown here is derived from an EMBL/GenBank/DDBJ whole genome shotgun (WGS) entry which is preliminary data.</text>
</comment>
<evidence type="ECO:0000313" key="2">
    <source>
        <dbReference type="Proteomes" id="UP000735302"/>
    </source>
</evidence>
<organism evidence="1 2">
    <name type="scientific">Plakobranchus ocellatus</name>
    <dbReference type="NCBI Taxonomy" id="259542"/>
    <lineage>
        <taxon>Eukaryota</taxon>
        <taxon>Metazoa</taxon>
        <taxon>Spiralia</taxon>
        <taxon>Lophotrochozoa</taxon>
        <taxon>Mollusca</taxon>
        <taxon>Gastropoda</taxon>
        <taxon>Heterobranchia</taxon>
        <taxon>Euthyneura</taxon>
        <taxon>Panpulmonata</taxon>
        <taxon>Sacoglossa</taxon>
        <taxon>Placobranchoidea</taxon>
        <taxon>Plakobranchidae</taxon>
        <taxon>Plakobranchus</taxon>
    </lineage>
</organism>